<proteinExistence type="predicted"/>
<reference evidence="1 2" key="1">
    <citation type="submission" date="2020-04" db="EMBL/GenBank/DDBJ databases">
        <authorList>
            <person name="Wallbank WR R."/>
            <person name="Pardo Diaz C."/>
            <person name="Kozak K."/>
            <person name="Martin S."/>
            <person name="Jiggins C."/>
            <person name="Moest M."/>
            <person name="Warren A I."/>
            <person name="Byers J.R.P. K."/>
            <person name="Montejo-Kovacevich G."/>
            <person name="Yen C E."/>
        </authorList>
    </citation>
    <scope>NUCLEOTIDE SEQUENCE [LARGE SCALE GENOMIC DNA]</scope>
</reference>
<dbReference type="InterPro" id="IPR035892">
    <property type="entry name" value="C2_domain_sf"/>
</dbReference>
<dbReference type="Gene3D" id="2.60.40.150">
    <property type="entry name" value="C2 domain"/>
    <property type="match status" value="1"/>
</dbReference>
<dbReference type="AlphaFoldDB" id="A0A8S1BGH5"/>
<dbReference type="OrthoDB" id="10059618at2759"/>
<evidence type="ECO:0000313" key="2">
    <source>
        <dbReference type="Proteomes" id="UP000494106"/>
    </source>
</evidence>
<evidence type="ECO:0000313" key="1">
    <source>
        <dbReference type="EMBL" id="CAB3259047.1"/>
    </source>
</evidence>
<name>A0A8S1BGH5_ARCPL</name>
<protein>
    <submittedName>
        <fullName evidence="1">Uncharacterized protein</fullName>
    </submittedName>
</protein>
<accession>A0A8S1BGH5</accession>
<dbReference type="EMBL" id="CADEBC010000602">
    <property type="protein sequence ID" value="CAB3259047.1"/>
    <property type="molecule type" value="Genomic_DNA"/>
</dbReference>
<gene>
    <name evidence="1" type="ORF">APLA_LOCUS16830</name>
</gene>
<keyword evidence="2" id="KW-1185">Reference proteome</keyword>
<organism evidence="1 2">
    <name type="scientific">Arctia plantaginis</name>
    <name type="common">Wood tiger moth</name>
    <name type="synonym">Phalaena plantaginis</name>
    <dbReference type="NCBI Taxonomy" id="874455"/>
    <lineage>
        <taxon>Eukaryota</taxon>
        <taxon>Metazoa</taxon>
        <taxon>Ecdysozoa</taxon>
        <taxon>Arthropoda</taxon>
        <taxon>Hexapoda</taxon>
        <taxon>Insecta</taxon>
        <taxon>Pterygota</taxon>
        <taxon>Neoptera</taxon>
        <taxon>Endopterygota</taxon>
        <taxon>Lepidoptera</taxon>
        <taxon>Glossata</taxon>
        <taxon>Ditrysia</taxon>
        <taxon>Noctuoidea</taxon>
        <taxon>Erebidae</taxon>
        <taxon>Arctiinae</taxon>
        <taxon>Arctia</taxon>
    </lineage>
</organism>
<comment type="caution">
    <text evidence="1">The sequence shown here is derived from an EMBL/GenBank/DDBJ whole genome shotgun (WGS) entry which is preliminary data.</text>
</comment>
<dbReference type="Proteomes" id="UP000494106">
    <property type="component" value="Unassembled WGS sequence"/>
</dbReference>
<sequence>MAGCYQILLFHCNEKYSTLLLHTDENQIITVNQNFEWPVVRPINPGEVVTVQLLCRMRWGAPRVLGVYRLGLQILVTDGQLCLTDTLVDDRNKAVPNKRLDLEITKRP</sequence>